<dbReference type="PANTHER" id="PTHR10947:SF0">
    <property type="entry name" value="PHENYLALANINE--TRNA LIGASE BETA SUBUNIT"/>
    <property type="match status" value="1"/>
</dbReference>
<feature type="domain" description="FDX-ACB" evidence="18">
    <location>
        <begin position="700"/>
        <end position="785"/>
    </location>
</feature>
<dbReference type="Gene3D" id="3.30.930.10">
    <property type="entry name" value="Bira Bifunctional Protein, Domain 2"/>
    <property type="match status" value="1"/>
</dbReference>
<evidence type="ECO:0000256" key="8">
    <source>
        <dbReference type="ARBA" id="ARBA00022741"/>
    </source>
</evidence>
<dbReference type="GO" id="GO:0009328">
    <property type="term" value="C:phenylalanine-tRNA ligase complex"/>
    <property type="evidence" value="ECO:0007669"/>
    <property type="project" value="TreeGrafter"/>
</dbReference>
<dbReference type="GO" id="GO:0006432">
    <property type="term" value="P:phenylalanyl-tRNA aminoacylation"/>
    <property type="evidence" value="ECO:0007669"/>
    <property type="project" value="UniProtKB-UniRule"/>
</dbReference>
<evidence type="ECO:0000259" key="19">
    <source>
        <dbReference type="PROSITE" id="PS51483"/>
    </source>
</evidence>
<evidence type="ECO:0000313" key="21">
    <source>
        <dbReference type="Proteomes" id="UP000199428"/>
    </source>
</evidence>
<dbReference type="NCBIfam" id="TIGR00472">
    <property type="entry name" value="pheT_bact"/>
    <property type="match status" value="1"/>
</dbReference>
<dbReference type="PROSITE" id="PS50886">
    <property type="entry name" value="TRBD"/>
    <property type="match status" value="1"/>
</dbReference>
<keyword evidence="7 15" id="KW-0479">Metal-binding</keyword>
<dbReference type="Gene3D" id="3.50.40.10">
    <property type="entry name" value="Phenylalanyl-trna Synthetase, Chain B, domain 3"/>
    <property type="match status" value="1"/>
</dbReference>
<gene>
    <name evidence="15" type="primary">pheT</name>
    <name evidence="20" type="ORF">SAMN02910350_01102</name>
</gene>
<protein>
    <recommendedName>
        <fullName evidence="15">Phenylalanine--tRNA ligase beta subunit</fullName>
        <ecNumber evidence="15">6.1.1.20</ecNumber>
    </recommendedName>
    <alternativeName>
        <fullName evidence="15">Phenylalanyl-tRNA synthetase beta subunit</fullName>
        <shortName evidence="15">PheRS</shortName>
    </alternativeName>
</protein>
<dbReference type="EC" id="6.1.1.20" evidence="15"/>
<dbReference type="GO" id="GO:0016740">
    <property type="term" value="F:transferase activity"/>
    <property type="evidence" value="ECO:0007669"/>
    <property type="project" value="UniProtKB-ARBA"/>
</dbReference>
<dbReference type="Gene3D" id="3.30.70.380">
    <property type="entry name" value="Ferrodoxin-fold anticodon-binding domain"/>
    <property type="match status" value="1"/>
</dbReference>
<dbReference type="RefSeq" id="WP_028246659.1">
    <property type="nucleotide sequence ID" value="NZ_FMWK01000004.1"/>
</dbReference>
<dbReference type="PROSITE" id="PS51483">
    <property type="entry name" value="B5"/>
    <property type="match status" value="1"/>
</dbReference>
<evidence type="ECO:0000256" key="13">
    <source>
        <dbReference type="ARBA" id="ARBA00023146"/>
    </source>
</evidence>
<dbReference type="InterPro" id="IPR005121">
    <property type="entry name" value="Fdx_antiC-bd"/>
</dbReference>
<keyword evidence="10 15" id="KW-0460">Magnesium</keyword>
<dbReference type="SUPFAM" id="SSF54991">
    <property type="entry name" value="Anticodon-binding domain of PheRS"/>
    <property type="match status" value="1"/>
</dbReference>
<dbReference type="SMART" id="SM00896">
    <property type="entry name" value="FDX-ACB"/>
    <property type="match status" value="1"/>
</dbReference>
<dbReference type="PANTHER" id="PTHR10947">
    <property type="entry name" value="PHENYLALANYL-TRNA SYNTHETASE BETA CHAIN AND LEUCINE-RICH REPEAT-CONTAINING PROTEIN 47"/>
    <property type="match status" value="1"/>
</dbReference>
<keyword evidence="4 15" id="KW-0963">Cytoplasm</keyword>
<dbReference type="SUPFAM" id="SSF55681">
    <property type="entry name" value="Class II aaRS and biotin synthetases"/>
    <property type="match status" value="1"/>
</dbReference>
<comment type="catalytic activity">
    <reaction evidence="14 15">
        <text>tRNA(Phe) + L-phenylalanine + ATP = L-phenylalanyl-tRNA(Phe) + AMP + diphosphate + H(+)</text>
        <dbReference type="Rhea" id="RHEA:19413"/>
        <dbReference type="Rhea" id="RHEA-COMP:9668"/>
        <dbReference type="Rhea" id="RHEA-COMP:9699"/>
        <dbReference type="ChEBI" id="CHEBI:15378"/>
        <dbReference type="ChEBI" id="CHEBI:30616"/>
        <dbReference type="ChEBI" id="CHEBI:33019"/>
        <dbReference type="ChEBI" id="CHEBI:58095"/>
        <dbReference type="ChEBI" id="CHEBI:78442"/>
        <dbReference type="ChEBI" id="CHEBI:78531"/>
        <dbReference type="ChEBI" id="CHEBI:456215"/>
        <dbReference type="EC" id="6.1.1.20"/>
    </reaction>
</comment>
<dbReference type="InterPro" id="IPR020825">
    <property type="entry name" value="Phe-tRNA_synthase-like_B3/B4"/>
</dbReference>
<evidence type="ECO:0000256" key="6">
    <source>
        <dbReference type="ARBA" id="ARBA00022598"/>
    </source>
</evidence>
<feature type="binding site" evidence="15">
    <location>
        <position position="457"/>
    </location>
    <ligand>
        <name>Mg(2+)</name>
        <dbReference type="ChEBI" id="CHEBI:18420"/>
        <note>shared with alpha subunit</note>
    </ligand>
</feature>
<reference evidence="20 21" key="1">
    <citation type="submission" date="2016-10" db="EMBL/GenBank/DDBJ databases">
        <authorList>
            <person name="de Groot N.N."/>
        </authorList>
    </citation>
    <scope>NUCLEOTIDE SEQUENCE [LARGE SCALE GENOMIC DNA]</scope>
    <source>
        <strain evidence="20 21">DSM 10317</strain>
    </source>
</reference>
<dbReference type="InterPro" id="IPR005146">
    <property type="entry name" value="B3/B4_tRNA-bd"/>
</dbReference>
<keyword evidence="5 16" id="KW-0820">tRNA-binding</keyword>
<dbReference type="SUPFAM" id="SSF56037">
    <property type="entry name" value="PheT/TilS domain"/>
    <property type="match status" value="1"/>
</dbReference>
<dbReference type="GO" id="GO:0000287">
    <property type="term" value="F:magnesium ion binding"/>
    <property type="evidence" value="ECO:0007669"/>
    <property type="project" value="UniProtKB-UniRule"/>
</dbReference>
<dbReference type="SUPFAM" id="SSF50249">
    <property type="entry name" value="Nucleic acid-binding proteins"/>
    <property type="match status" value="1"/>
</dbReference>
<dbReference type="EMBL" id="FMWK01000004">
    <property type="protein sequence ID" value="SCZ78056.1"/>
    <property type="molecule type" value="Genomic_DNA"/>
</dbReference>
<accession>A0A1G5RVJ4</accession>
<dbReference type="InterPro" id="IPR045864">
    <property type="entry name" value="aa-tRNA-synth_II/BPL/LPL"/>
</dbReference>
<evidence type="ECO:0000256" key="5">
    <source>
        <dbReference type="ARBA" id="ARBA00022555"/>
    </source>
</evidence>
<dbReference type="GO" id="GO:0000049">
    <property type="term" value="F:tRNA binding"/>
    <property type="evidence" value="ECO:0007669"/>
    <property type="project" value="UniProtKB-UniRule"/>
</dbReference>
<dbReference type="InterPro" id="IPR033714">
    <property type="entry name" value="tRNA_bind_bactPheRS"/>
</dbReference>
<comment type="subcellular location">
    <subcellularLocation>
        <location evidence="1 15">Cytoplasm</location>
    </subcellularLocation>
</comment>
<dbReference type="Pfam" id="PF03147">
    <property type="entry name" value="FDX-ACB"/>
    <property type="match status" value="1"/>
</dbReference>
<dbReference type="AlphaFoldDB" id="A0A1G5RVJ4"/>
<evidence type="ECO:0000256" key="16">
    <source>
        <dbReference type="PROSITE-ProRule" id="PRU00209"/>
    </source>
</evidence>
<evidence type="ECO:0000259" key="17">
    <source>
        <dbReference type="PROSITE" id="PS50886"/>
    </source>
</evidence>
<evidence type="ECO:0000256" key="2">
    <source>
        <dbReference type="ARBA" id="ARBA00008653"/>
    </source>
</evidence>
<keyword evidence="11 16" id="KW-0694">RNA-binding</keyword>
<feature type="domain" description="TRNA-binding" evidence="17">
    <location>
        <begin position="41"/>
        <end position="149"/>
    </location>
</feature>
<evidence type="ECO:0000259" key="18">
    <source>
        <dbReference type="PROSITE" id="PS51447"/>
    </source>
</evidence>
<dbReference type="PROSITE" id="PS51447">
    <property type="entry name" value="FDX_ACB"/>
    <property type="match status" value="1"/>
</dbReference>
<evidence type="ECO:0000256" key="4">
    <source>
        <dbReference type="ARBA" id="ARBA00022490"/>
    </source>
</evidence>
<dbReference type="InterPro" id="IPR012340">
    <property type="entry name" value="NA-bd_OB-fold"/>
</dbReference>
<feature type="domain" description="B5" evidence="19">
    <location>
        <begin position="402"/>
        <end position="479"/>
    </location>
</feature>
<evidence type="ECO:0000256" key="10">
    <source>
        <dbReference type="ARBA" id="ARBA00022842"/>
    </source>
</evidence>
<feature type="binding site" evidence="15">
    <location>
        <position position="467"/>
    </location>
    <ligand>
        <name>Mg(2+)</name>
        <dbReference type="ChEBI" id="CHEBI:18420"/>
        <note>shared with alpha subunit</note>
    </ligand>
</feature>
<dbReference type="SUPFAM" id="SSF46955">
    <property type="entry name" value="Putative DNA-binding domain"/>
    <property type="match status" value="1"/>
</dbReference>
<evidence type="ECO:0000256" key="9">
    <source>
        <dbReference type="ARBA" id="ARBA00022840"/>
    </source>
</evidence>
<sequence length="786" mass="88229">MFISMNWISDFVDLSGLDKMELIAKFSLATAEVENDIFHKGEDLSGVVVAEIKSVEEHPESKKLHLLKVDAGDGKLTDVVCGAPNVRVGMKTAFAKVGAKLGEITIAPRPLAGFESHGMCCSEKEIGISDNNDGIMDITEDVANGTDIKDLYEIDDIIFEVDNKSLTNRPDLWGHYGIAREFATIAKRPLKELPTIDLSKYDNLEKIDLKIEDELCQRYSSIKVENVEKNVAPMNMRIRLFYCGMRGINLLTDLTNYLMLEMGQPMHAFDSRKVGKIRIKRFDKPFTFTTLDGVERNIDENTLMICNDNTPVAIAGIMGGLDSEIVEDTTQLTLESATFNAASIRKSAVRLAHRTDASARYEKSLDPEMTTVAIARFMKLLLDIDPGVKVVSALTDEYAFHYPHIALDFDKNFVDKYTGIEITNEHIVDTLTALGFGVTHDGDNFHVDVPSYRATKDISLKADIIEEITRIYGYDNFELVTTAAPLYPVRMDETKNVEDRIKDILVKRFKLHEVHSYVWQYADEYKKLGMEVEENVKLANSTNPNIETLRNSMIPTQLCQVNYNTGYATDFGIFEVGRVVEGLKADGLCDEKKKLCITLFSKTKSLEQLYFELRDMIAETVDDVRNKALTYKKLEATHSYEHPKNLNALVLDGVQIGKIGVAHPVVSKKIDKKAAIVFAEIDVEALSDINPEPIKYVEPSKYPSIEVDLSFIAEKFSEINDTIKESAKDILKKVGVSDVYSDGDSKSITVRLLFGDDERTLTHDEVQKVVDEIIEKLKTKGINLKA</sequence>
<dbReference type="InterPro" id="IPR045060">
    <property type="entry name" value="Phe-tRNA-ligase_IIc_bsu"/>
</dbReference>
<dbReference type="Pfam" id="PF01588">
    <property type="entry name" value="tRNA_bind"/>
    <property type="match status" value="1"/>
</dbReference>
<dbReference type="InterPro" id="IPR009061">
    <property type="entry name" value="DNA-bd_dom_put_sf"/>
</dbReference>
<evidence type="ECO:0000256" key="15">
    <source>
        <dbReference type="HAMAP-Rule" id="MF_00283"/>
    </source>
</evidence>
<dbReference type="Gene3D" id="3.30.56.10">
    <property type="match status" value="2"/>
</dbReference>
<dbReference type="CDD" id="cd02796">
    <property type="entry name" value="tRNA_bind_bactPheRS"/>
    <property type="match status" value="1"/>
</dbReference>
<dbReference type="InterPro" id="IPR002547">
    <property type="entry name" value="tRNA-bd_dom"/>
</dbReference>
<evidence type="ECO:0000256" key="14">
    <source>
        <dbReference type="ARBA" id="ARBA00049255"/>
    </source>
</evidence>
<dbReference type="Proteomes" id="UP000199428">
    <property type="component" value="Unassembled WGS sequence"/>
</dbReference>
<name>A0A1G5RVJ4_PSEXY</name>
<keyword evidence="13 15" id="KW-0030">Aminoacyl-tRNA synthetase</keyword>
<dbReference type="GO" id="GO:0004826">
    <property type="term" value="F:phenylalanine-tRNA ligase activity"/>
    <property type="evidence" value="ECO:0007669"/>
    <property type="project" value="UniProtKB-UniRule"/>
</dbReference>
<evidence type="ECO:0000256" key="11">
    <source>
        <dbReference type="ARBA" id="ARBA00022884"/>
    </source>
</evidence>
<dbReference type="Pfam" id="PF03483">
    <property type="entry name" value="B3_4"/>
    <property type="match status" value="1"/>
</dbReference>
<comment type="cofactor">
    <cofactor evidence="15">
        <name>Mg(2+)</name>
        <dbReference type="ChEBI" id="CHEBI:18420"/>
    </cofactor>
    <text evidence="15">Binds 2 magnesium ions per tetramer.</text>
</comment>
<evidence type="ECO:0000256" key="7">
    <source>
        <dbReference type="ARBA" id="ARBA00022723"/>
    </source>
</evidence>
<dbReference type="SMART" id="SM00874">
    <property type="entry name" value="B5"/>
    <property type="match status" value="1"/>
</dbReference>
<dbReference type="InterPro" id="IPR041616">
    <property type="entry name" value="PheRS_beta_core"/>
</dbReference>
<keyword evidence="12 15" id="KW-0648">Protein biosynthesis</keyword>
<dbReference type="Pfam" id="PF03484">
    <property type="entry name" value="B5"/>
    <property type="match status" value="1"/>
</dbReference>
<dbReference type="Gene3D" id="2.40.50.140">
    <property type="entry name" value="Nucleic acid-binding proteins"/>
    <property type="match status" value="1"/>
</dbReference>
<dbReference type="FunFam" id="2.40.50.140:FF:000045">
    <property type="entry name" value="Phenylalanine--tRNA ligase beta subunit"/>
    <property type="match status" value="1"/>
</dbReference>
<evidence type="ECO:0000313" key="20">
    <source>
        <dbReference type="EMBL" id="SCZ78056.1"/>
    </source>
</evidence>
<organism evidence="20 21">
    <name type="scientific">Pseudobutyrivibrio xylanivorans</name>
    <dbReference type="NCBI Taxonomy" id="185007"/>
    <lineage>
        <taxon>Bacteria</taxon>
        <taxon>Bacillati</taxon>
        <taxon>Bacillota</taxon>
        <taxon>Clostridia</taxon>
        <taxon>Lachnospirales</taxon>
        <taxon>Lachnospiraceae</taxon>
        <taxon>Pseudobutyrivibrio</taxon>
    </lineage>
</organism>
<feature type="binding site" evidence="15">
    <location>
        <position position="463"/>
    </location>
    <ligand>
        <name>Mg(2+)</name>
        <dbReference type="ChEBI" id="CHEBI:18420"/>
        <note>shared with alpha subunit</note>
    </ligand>
</feature>
<dbReference type="SMART" id="SM00873">
    <property type="entry name" value="B3_4"/>
    <property type="match status" value="1"/>
</dbReference>
<comment type="subunit">
    <text evidence="3 15">Tetramer of two alpha and two beta subunits.</text>
</comment>
<keyword evidence="8 15" id="KW-0547">Nucleotide-binding</keyword>
<dbReference type="GO" id="GO:0140096">
    <property type="term" value="F:catalytic activity, acting on a protein"/>
    <property type="evidence" value="ECO:0007669"/>
    <property type="project" value="UniProtKB-ARBA"/>
</dbReference>
<proteinExistence type="inferred from homology"/>
<dbReference type="Pfam" id="PF17759">
    <property type="entry name" value="tRNA_synthFbeta"/>
    <property type="match status" value="1"/>
</dbReference>
<keyword evidence="9 15" id="KW-0067">ATP-binding</keyword>
<keyword evidence="6 15" id="KW-0436">Ligase</keyword>
<dbReference type="HAMAP" id="MF_00283">
    <property type="entry name" value="Phe_tRNA_synth_beta1"/>
    <property type="match status" value="1"/>
</dbReference>
<feature type="binding site" evidence="15">
    <location>
        <position position="466"/>
    </location>
    <ligand>
        <name>Mg(2+)</name>
        <dbReference type="ChEBI" id="CHEBI:18420"/>
        <note>shared with alpha subunit</note>
    </ligand>
</feature>
<comment type="similarity">
    <text evidence="2 15">Belongs to the phenylalanyl-tRNA synthetase beta subunit family. Type 1 subfamily.</text>
</comment>
<evidence type="ECO:0000256" key="3">
    <source>
        <dbReference type="ARBA" id="ARBA00011209"/>
    </source>
</evidence>
<evidence type="ECO:0000256" key="1">
    <source>
        <dbReference type="ARBA" id="ARBA00004496"/>
    </source>
</evidence>
<evidence type="ECO:0000256" key="12">
    <source>
        <dbReference type="ARBA" id="ARBA00022917"/>
    </source>
</evidence>
<dbReference type="InterPro" id="IPR004532">
    <property type="entry name" value="Phe-tRNA-ligase_IIc_bsu_bact"/>
</dbReference>
<dbReference type="NCBIfam" id="NF045760">
    <property type="entry name" value="YtpR"/>
    <property type="match status" value="1"/>
</dbReference>
<dbReference type="InterPro" id="IPR005147">
    <property type="entry name" value="tRNA_synthase_B5-dom"/>
</dbReference>
<dbReference type="InterPro" id="IPR036690">
    <property type="entry name" value="Fdx_antiC-bd_sf"/>
</dbReference>
<dbReference type="GO" id="GO:0005524">
    <property type="term" value="F:ATP binding"/>
    <property type="evidence" value="ECO:0007669"/>
    <property type="project" value="UniProtKB-UniRule"/>
</dbReference>